<evidence type="ECO:0000313" key="2">
    <source>
        <dbReference type="EMBL" id="KAL3314653.1"/>
    </source>
</evidence>
<proteinExistence type="predicted"/>
<feature type="region of interest" description="Disordered" evidence="1">
    <location>
        <begin position="41"/>
        <end position="74"/>
    </location>
</feature>
<evidence type="ECO:0000256" key="1">
    <source>
        <dbReference type="SAM" id="MobiDB-lite"/>
    </source>
</evidence>
<keyword evidence="3" id="KW-1185">Reference proteome</keyword>
<dbReference type="EMBL" id="JBJKFK010000939">
    <property type="protein sequence ID" value="KAL3314653.1"/>
    <property type="molecule type" value="Genomic_DNA"/>
</dbReference>
<comment type="caution">
    <text evidence="2">The sequence shown here is derived from an EMBL/GenBank/DDBJ whole genome shotgun (WGS) entry which is preliminary data.</text>
</comment>
<feature type="compositionally biased region" description="Polar residues" evidence="1">
    <location>
        <begin position="162"/>
        <end position="182"/>
    </location>
</feature>
<feature type="region of interest" description="Disordered" evidence="1">
    <location>
        <begin position="152"/>
        <end position="182"/>
    </location>
</feature>
<reference evidence="2 3" key="1">
    <citation type="submission" date="2024-11" db="EMBL/GenBank/DDBJ databases">
        <title>Adaptive evolution of stress response genes in parasites aligns with host niche diversity.</title>
        <authorList>
            <person name="Hahn C."/>
            <person name="Resl P."/>
        </authorList>
    </citation>
    <scope>NUCLEOTIDE SEQUENCE [LARGE SCALE GENOMIC DNA]</scope>
    <source>
        <strain evidence="2">EGGRZ-B1_66</strain>
        <tissue evidence="2">Body</tissue>
    </source>
</reference>
<name>A0ABD2Q5I8_9PLAT</name>
<protein>
    <submittedName>
        <fullName evidence="2">Uncharacterized protein</fullName>
    </submittedName>
</protein>
<dbReference type="Proteomes" id="UP001626550">
    <property type="component" value="Unassembled WGS sequence"/>
</dbReference>
<sequence>MFEKEAKDSEIVNPRISRFKQLPTIEDLKVEITKTTVKMQESFMDTQKSTKSIPEREDSPLVKDFPLDLDDDNEEREENDELFDYFEQNGRKYRQKFDRKRKIKNIVSKEVLTISPDQIKTNTDDDRPILTVGVVRNIVEENAVPILRVLGGPSPDKALSETPDTLSPVSRSPSPVANTSTIKEQESWKDRFRRLICVAKLNKMRHDNNNSTQVDQGQHVKVSQKNSEIPMLRHAYQFGTSYDTSVLEPALDDSILHETLLNPAKSEQSGNIAAVDLAQWFVCSDGLEDGNVSLACMQNLYQASANGGRPLQRTTYVQQSIKMKSQL</sequence>
<accession>A0ABD2Q5I8</accession>
<feature type="compositionally biased region" description="Polar residues" evidence="1">
    <location>
        <begin position="41"/>
        <end position="52"/>
    </location>
</feature>
<organism evidence="2 3">
    <name type="scientific">Cichlidogyrus casuarinus</name>
    <dbReference type="NCBI Taxonomy" id="1844966"/>
    <lineage>
        <taxon>Eukaryota</taxon>
        <taxon>Metazoa</taxon>
        <taxon>Spiralia</taxon>
        <taxon>Lophotrochozoa</taxon>
        <taxon>Platyhelminthes</taxon>
        <taxon>Monogenea</taxon>
        <taxon>Monopisthocotylea</taxon>
        <taxon>Dactylogyridea</taxon>
        <taxon>Ancyrocephalidae</taxon>
        <taxon>Cichlidogyrus</taxon>
    </lineage>
</organism>
<evidence type="ECO:0000313" key="3">
    <source>
        <dbReference type="Proteomes" id="UP001626550"/>
    </source>
</evidence>
<gene>
    <name evidence="2" type="ORF">Ciccas_006727</name>
</gene>
<dbReference type="AlphaFoldDB" id="A0ABD2Q5I8"/>